<evidence type="ECO:0000256" key="1">
    <source>
        <dbReference type="SAM" id="MobiDB-lite"/>
    </source>
</evidence>
<proteinExistence type="predicted"/>
<name>A0A3M7L4R4_AUXPR</name>
<dbReference type="Proteomes" id="UP000279271">
    <property type="component" value="Unassembled WGS sequence"/>
</dbReference>
<feature type="non-terminal residue" evidence="2">
    <location>
        <position position="1"/>
    </location>
</feature>
<gene>
    <name evidence="2" type="ORF">APUTEX25_002166</name>
</gene>
<comment type="caution">
    <text evidence="2">The sequence shown here is derived from an EMBL/GenBank/DDBJ whole genome shotgun (WGS) entry which is preliminary data.</text>
</comment>
<evidence type="ECO:0000313" key="2">
    <source>
        <dbReference type="EMBL" id="RMZ57728.1"/>
    </source>
</evidence>
<feature type="non-terminal residue" evidence="2">
    <location>
        <position position="66"/>
    </location>
</feature>
<accession>A0A3M7L4R4</accession>
<protein>
    <submittedName>
        <fullName evidence="2">Uncharacterized protein</fullName>
    </submittedName>
</protein>
<dbReference type="AlphaFoldDB" id="A0A3M7L4R4"/>
<feature type="region of interest" description="Disordered" evidence="1">
    <location>
        <begin position="1"/>
        <end position="55"/>
    </location>
</feature>
<sequence>GGRGLEAGAGAGGSRTAGQRAPPPRAGGVLRAQQRARLPHLAPGAPGGAAPGPPPALYNAAIDAFA</sequence>
<dbReference type="EMBL" id="QOKY01000117">
    <property type="protein sequence ID" value="RMZ57728.1"/>
    <property type="molecule type" value="Genomic_DNA"/>
</dbReference>
<reference evidence="3" key="1">
    <citation type="journal article" date="2018" name="Algal Res.">
        <title>Characterization of plant carbon substrate utilization by Auxenochlorella protothecoides.</title>
        <authorList>
            <person name="Vogler B.W."/>
            <person name="Starkenburg S.R."/>
            <person name="Sudasinghe N."/>
            <person name="Schambach J.Y."/>
            <person name="Rollin J.A."/>
            <person name="Pattathil S."/>
            <person name="Barry A.N."/>
        </authorList>
    </citation>
    <scope>NUCLEOTIDE SEQUENCE [LARGE SCALE GENOMIC DNA]</scope>
    <source>
        <strain evidence="3">UTEX 25</strain>
    </source>
</reference>
<feature type="compositionally biased region" description="Gly residues" evidence="1">
    <location>
        <begin position="1"/>
        <end position="15"/>
    </location>
</feature>
<evidence type="ECO:0000313" key="3">
    <source>
        <dbReference type="Proteomes" id="UP000279271"/>
    </source>
</evidence>
<organism evidence="2 3">
    <name type="scientific">Auxenochlorella protothecoides</name>
    <name type="common">Green microalga</name>
    <name type="synonym">Chlorella protothecoides</name>
    <dbReference type="NCBI Taxonomy" id="3075"/>
    <lineage>
        <taxon>Eukaryota</taxon>
        <taxon>Viridiplantae</taxon>
        <taxon>Chlorophyta</taxon>
        <taxon>core chlorophytes</taxon>
        <taxon>Trebouxiophyceae</taxon>
        <taxon>Chlorellales</taxon>
        <taxon>Chlorellaceae</taxon>
        <taxon>Auxenochlorella</taxon>
    </lineage>
</organism>